<keyword evidence="5" id="KW-0143">Chaperone</keyword>
<dbReference type="SUPFAM" id="SSF101116">
    <property type="entry name" value="Flagellar export chaperone FliS"/>
    <property type="match status" value="1"/>
</dbReference>
<gene>
    <name evidence="6" type="ORF">S01H1_69801</name>
</gene>
<evidence type="ECO:0000256" key="5">
    <source>
        <dbReference type="ARBA" id="ARBA00023186"/>
    </source>
</evidence>
<dbReference type="PIRSF" id="PIRSF039090">
    <property type="entry name" value="Flis"/>
    <property type="match status" value="1"/>
</dbReference>
<dbReference type="PANTHER" id="PTHR34773:SF1">
    <property type="entry name" value="FLAGELLAR SECRETION CHAPERONE FLIS"/>
    <property type="match status" value="1"/>
</dbReference>
<evidence type="ECO:0000313" key="6">
    <source>
        <dbReference type="EMBL" id="GAG29072.1"/>
    </source>
</evidence>
<dbReference type="CDD" id="cd16098">
    <property type="entry name" value="FliS"/>
    <property type="match status" value="1"/>
</dbReference>
<protein>
    <recommendedName>
        <fullName evidence="7">Flagellar export chaperone FliS</fullName>
    </recommendedName>
</protein>
<dbReference type="GO" id="GO:0005829">
    <property type="term" value="C:cytosol"/>
    <property type="evidence" value="ECO:0007669"/>
    <property type="project" value="UniProtKB-SubCell"/>
</dbReference>
<dbReference type="Pfam" id="PF02561">
    <property type="entry name" value="FliS"/>
    <property type="match status" value="1"/>
</dbReference>
<comment type="caution">
    <text evidence="6">The sequence shown here is derived from an EMBL/GenBank/DDBJ whole genome shotgun (WGS) entry which is preliminary data.</text>
</comment>
<dbReference type="InterPro" id="IPR003713">
    <property type="entry name" value="FliS"/>
</dbReference>
<dbReference type="PANTHER" id="PTHR34773">
    <property type="entry name" value="FLAGELLAR SECRETION CHAPERONE FLIS"/>
    <property type="match status" value="1"/>
</dbReference>
<evidence type="ECO:0008006" key="7">
    <source>
        <dbReference type="Google" id="ProtNLM"/>
    </source>
</evidence>
<dbReference type="NCBIfam" id="TIGR00208">
    <property type="entry name" value="fliS"/>
    <property type="match status" value="1"/>
</dbReference>
<name>X0X0X1_9ZZZZ</name>
<dbReference type="AlphaFoldDB" id="X0X0X1"/>
<evidence type="ECO:0000256" key="4">
    <source>
        <dbReference type="ARBA" id="ARBA00022795"/>
    </source>
</evidence>
<evidence type="ECO:0000256" key="3">
    <source>
        <dbReference type="ARBA" id="ARBA00022490"/>
    </source>
</evidence>
<dbReference type="Gene3D" id="1.20.120.340">
    <property type="entry name" value="Flagellar protein FliS"/>
    <property type="match status" value="1"/>
</dbReference>
<dbReference type="InterPro" id="IPR036584">
    <property type="entry name" value="FliS_sf"/>
</dbReference>
<evidence type="ECO:0000256" key="2">
    <source>
        <dbReference type="ARBA" id="ARBA00008787"/>
    </source>
</evidence>
<dbReference type="GO" id="GO:0071973">
    <property type="term" value="P:bacterial-type flagellum-dependent cell motility"/>
    <property type="evidence" value="ECO:0007669"/>
    <property type="project" value="TreeGrafter"/>
</dbReference>
<comment type="subcellular location">
    <subcellularLocation>
        <location evidence="1">Cytoplasm</location>
        <location evidence="1">Cytosol</location>
    </subcellularLocation>
</comment>
<keyword evidence="3" id="KW-0963">Cytoplasm</keyword>
<accession>X0X0X1</accession>
<organism evidence="6">
    <name type="scientific">marine sediment metagenome</name>
    <dbReference type="NCBI Taxonomy" id="412755"/>
    <lineage>
        <taxon>unclassified sequences</taxon>
        <taxon>metagenomes</taxon>
        <taxon>ecological metagenomes</taxon>
    </lineage>
</organism>
<dbReference type="GO" id="GO:0044780">
    <property type="term" value="P:bacterial-type flagellum assembly"/>
    <property type="evidence" value="ECO:0007669"/>
    <property type="project" value="InterPro"/>
</dbReference>
<sequence length="119" mass="13379">MDGISAYKDNAISTQSRGRLIVLLYEGAVKFLKQAIAEIEAAHWAEKGQYINRALAIIAELDACLDIEAGGEVATNLRKLYQFMYRHLAEANLERDPERIREVIAMLVELNEGWKTVTA</sequence>
<proteinExistence type="inferred from homology"/>
<keyword evidence="4" id="KW-1005">Bacterial flagellum biogenesis</keyword>
<comment type="similarity">
    <text evidence="2">Belongs to the FliS family.</text>
</comment>
<dbReference type="EMBL" id="BARS01046365">
    <property type="protein sequence ID" value="GAG29072.1"/>
    <property type="molecule type" value="Genomic_DNA"/>
</dbReference>
<reference evidence="6" key="1">
    <citation type="journal article" date="2014" name="Front. Microbiol.">
        <title>High frequency of phylogenetically diverse reductive dehalogenase-homologous genes in deep subseafloor sedimentary metagenomes.</title>
        <authorList>
            <person name="Kawai M."/>
            <person name="Futagami T."/>
            <person name="Toyoda A."/>
            <person name="Takaki Y."/>
            <person name="Nishi S."/>
            <person name="Hori S."/>
            <person name="Arai W."/>
            <person name="Tsubouchi T."/>
            <person name="Morono Y."/>
            <person name="Uchiyama I."/>
            <person name="Ito T."/>
            <person name="Fujiyama A."/>
            <person name="Inagaki F."/>
            <person name="Takami H."/>
        </authorList>
    </citation>
    <scope>NUCLEOTIDE SEQUENCE</scope>
    <source>
        <strain evidence="6">Expedition CK06-06</strain>
    </source>
</reference>
<evidence type="ECO:0000256" key="1">
    <source>
        <dbReference type="ARBA" id="ARBA00004514"/>
    </source>
</evidence>